<organism evidence="2 3">
    <name type="scientific">Mucilaginibacter pankratovii</name>
    <dbReference type="NCBI Taxonomy" id="2772110"/>
    <lineage>
        <taxon>Bacteria</taxon>
        <taxon>Pseudomonadati</taxon>
        <taxon>Bacteroidota</taxon>
        <taxon>Sphingobacteriia</taxon>
        <taxon>Sphingobacteriales</taxon>
        <taxon>Sphingobacteriaceae</taxon>
        <taxon>Mucilaginibacter</taxon>
    </lineage>
</organism>
<sequence>MKYIFAILIFTNLNAIAQELRMPGQVLDDKRTPIENVSVGVVGDNSFALTDANGLFLLILKSSFRPAQPITLRFSKTGYKTITKHTSVSSVVLSTSLIKQKTNNHTPTTTNNGIKPKDSLPRQSNDGTIVGDNSHNIIGNGNNVGVNGDLNINTEKHLLDLQKVEILNFIENLKKQKNSTTNSFQLSLTSNSNGRTFSNELVEFLKSKGYTFKGFGLVSFGNPTHVVINIMNDTINILVDQI</sequence>
<dbReference type="Proteomes" id="UP000606600">
    <property type="component" value="Unassembled WGS sequence"/>
</dbReference>
<name>A0ABR7WQ17_9SPHI</name>
<proteinExistence type="predicted"/>
<dbReference type="InterPro" id="IPR008969">
    <property type="entry name" value="CarboxyPept-like_regulatory"/>
</dbReference>
<dbReference type="Gene3D" id="2.60.40.1120">
    <property type="entry name" value="Carboxypeptidase-like, regulatory domain"/>
    <property type="match status" value="1"/>
</dbReference>
<evidence type="ECO:0000256" key="1">
    <source>
        <dbReference type="SAM" id="MobiDB-lite"/>
    </source>
</evidence>
<protein>
    <submittedName>
        <fullName evidence="2">Carboxypeptidase regulatory-like domain-containing protein</fullName>
    </submittedName>
</protein>
<gene>
    <name evidence="2" type="ORF">IDJ77_11445</name>
</gene>
<evidence type="ECO:0000313" key="3">
    <source>
        <dbReference type="Proteomes" id="UP000606600"/>
    </source>
</evidence>
<evidence type="ECO:0000313" key="2">
    <source>
        <dbReference type="EMBL" id="MBD1364423.1"/>
    </source>
</evidence>
<feature type="compositionally biased region" description="Low complexity" evidence="1">
    <location>
        <begin position="102"/>
        <end position="112"/>
    </location>
</feature>
<accession>A0ABR7WQ17</accession>
<dbReference type="Pfam" id="PF13715">
    <property type="entry name" value="CarbopepD_reg_2"/>
    <property type="match status" value="1"/>
</dbReference>
<keyword evidence="3" id="KW-1185">Reference proteome</keyword>
<reference evidence="2 3" key="1">
    <citation type="submission" date="2020-09" db="EMBL/GenBank/DDBJ databases">
        <title>Novel species of Mucilaginibacter isolated from a glacier on the Tibetan Plateau.</title>
        <authorList>
            <person name="Liu Q."/>
            <person name="Xin Y.-H."/>
        </authorList>
    </citation>
    <scope>NUCLEOTIDE SEQUENCE [LARGE SCALE GENOMIC DNA]</scope>
    <source>
        <strain evidence="2 3">ZT4R22</strain>
    </source>
</reference>
<feature type="region of interest" description="Disordered" evidence="1">
    <location>
        <begin position="102"/>
        <end position="132"/>
    </location>
</feature>
<comment type="caution">
    <text evidence="2">The sequence shown here is derived from an EMBL/GenBank/DDBJ whole genome shotgun (WGS) entry which is preliminary data.</text>
</comment>
<dbReference type="EMBL" id="JACWMY010000005">
    <property type="protein sequence ID" value="MBD1364423.1"/>
    <property type="molecule type" value="Genomic_DNA"/>
</dbReference>
<dbReference type="SUPFAM" id="SSF49464">
    <property type="entry name" value="Carboxypeptidase regulatory domain-like"/>
    <property type="match status" value="1"/>
</dbReference>
<dbReference type="RefSeq" id="WP_191189088.1">
    <property type="nucleotide sequence ID" value="NZ_JACWMY010000005.1"/>
</dbReference>